<gene>
    <name evidence="3" type="ORF">MIMGU_mgv1a024566mg</name>
</gene>
<name>A0A022PN97_ERYGU</name>
<dbReference type="Gene3D" id="1.20.5.4130">
    <property type="match status" value="1"/>
</dbReference>
<dbReference type="AlphaFoldDB" id="A0A022PN97"/>
<reference evidence="3 4" key="1">
    <citation type="journal article" date="2013" name="Proc. Natl. Acad. Sci. U.S.A.">
        <title>Fine-scale variation in meiotic recombination in Mimulus inferred from population shotgun sequencing.</title>
        <authorList>
            <person name="Hellsten U."/>
            <person name="Wright K.M."/>
            <person name="Jenkins J."/>
            <person name="Shu S."/>
            <person name="Yuan Y."/>
            <person name="Wessler S.R."/>
            <person name="Schmutz J."/>
            <person name="Willis J.H."/>
            <person name="Rokhsar D.S."/>
        </authorList>
    </citation>
    <scope>NUCLEOTIDE SEQUENCE [LARGE SCALE GENOMIC DNA]</scope>
    <source>
        <strain evidence="4">cv. DUN x IM62</strain>
    </source>
</reference>
<organism evidence="3 4">
    <name type="scientific">Erythranthe guttata</name>
    <name type="common">Yellow monkey flower</name>
    <name type="synonym">Mimulus guttatus</name>
    <dbReference type="NCBI Taxonomy" id="4155"/>
    <lineage>
        <taxon>Eukaryota</taxon>
        <taxon>Viridiplantae</taxon>
        <taxon>Streptophyta</taxon>
        <taxon>Embryophyta</taxon>
        <taxon>Tracheophyta</taxon>
        <taxon>Spermatophyta</taxon>
        <taxon>Magnoliopsida</taxon>
        <taxon>eudicotyledons</taxon>
        <taxon>Gunneridae</taxon>
        <taxon>Pentapetalae</taxon>
        <taxon>asterids</taxon>
        <taxon>lamiids</taxon>
        <taxon>Lamiales</taxon>
        <taxon>Phrymaceae</taxon>
        <taxon>Erythranthe</taxon>
    </lineage>
</organism>
<evidence type="ECO:0000313" key="3">
    <source>
        <dbReference type="EMBL" id="EYU17707.1"/>
    </source>
</evidence>
<evidence type="ECO:0000259" key="2">
    <source>
        <dbReference type="Pfam" id="PF00931"/>
    </source>
</evidence>
<keyword evidence="4" id="KW-1185">Reference proteome</keyword>
<sequence>MAYGAVGCLELTTERLLKSSHISIVQNSSPQIINLLYDEILSLKEALREFNTRRSTINMKMVKTLEAQIIDVVYEFEDVFDSHLANQLYSQSEEETGDPPLMLFSVDLQEIKQDVDSFVERMNKMKKAYIHELCNPSPEEDDCVGPSSRIDFGGNDDYNMVGLSDIFTEIKDLSRWSGWRALVRPLLPRNSFKIHSLFLRYLIVPDDLWDVELYFDLTEFFPDDNNGSRVLLTTRTEEVGYCASMWRDYNLRFLDKKESWELLRHKVFGEEEPCSYELEKAGKKIAENCEGLPLTIITIANILSKADKTIEYWNEVADDKRNSVYKDAYEQMSKVLYPSYDYLEQHLKAFFLYLGAFPKNYSVYGYQMVNLCGAEGFLNPDPIATFENNSYGYLNELCFKNVIMSAKEERGFHLHSSFWYLCNKEAPKNNFYYALNFCADALQEEVPLPLEHLRLLRVLEARIRLYEFPLDVVQLFQLRYLVLTYDGDLPPSISKLSNLQQLIVGRYCIVNYVDNVVYLPIEIWNMKELEYLQCVERDLPHPCEGSLLPKLLQLIGVEFKSYYLLRVFDHISNLHQLQTLQCDIVNPIWKTKVVTAPLAPLSDLPSSLTKLILKGSGYPWEEMRKISSLTKLKYLTLSLYAFRGPKWKVHDCEFQSFEFLHIEDADRVQWKFVSTNLCLPAIKYFRIVHCYKLKDIPLKFGTSLLNIRVVNCNPMAMNWATKLKEWDDNYGDGKRSLTVDIRSSL</sequence>
<dbReference type="EMBL" id="KI632363">
    <property type="protein sequence ID" value="EYU17707.1"/>
    <property type="molecule type" value="Genomic_DNA"/>
</dbReference>
<feature type="domain" description="NB-ARC" evidence="2">
    <location>
        <begin position="200"/>
        <end position="270"/>
    </location>
</feature>
<keyword evidence="1" id="KW-0433">Leucine-rich repeat</keyword>
<dbReference type="InterPro" id="IPR002182">
    <property type="entry name" value="NB-ARC"/>
</dbReference>
<dbReference type="PANTHER" id="PTHR23155">
    <property type="entry name" value="DISEASE RESISTANCE PROTEIN RP"/>
    <property type="match status" value="1"/>
</dbReference>
<evidence type="ECO:0000313" key="4">
    <source>
        <dbReference type="Proteomes" id="UP000030748"/>
    </source>
</evidence>
<dbReference type="GO" id="GO:0043531">
    <property type="term" value="F:ADP binding"/>
    <property type="evidence" value="ECO:0007669"/>
    <property type="project" value="InterPro"/>
</dbReference>
<dbReference type="InterPro" id="IPR044974">
    <property type="entry name" value="Disease_R_plants"/>
</dbReference>
<protein>
    <recommendedName>
        <fullName evidence="2">NB-ARC domain-containing protein</fullName>
    </recommendedName>
</protein>
<dbReference type="Gene3D" id="1.10.8.430">
    <property type="entry name" value="Helical domain of apoptotic protease-activating factors"/>
    <property type="match status" value="1"/>
</dbReference>
<dbReference type="InterPro" id="IPR027417">
    <property type="entry name" value="P-loop_NTPase"/>
</dbReference>
<dbReference type="InterPro" id="IPR042197">
    <property type="entry name" value="Apaf_helical"/>
</dbReference>
<dbReference type="SUPFAM" id="SSF52540">
    <property type="entry name" value="P-loop containing nucleoside triphosphate hydrolases"/>
    <property type="match status" value="1"/>
</dbReference>
<dbReference type="GO" id="GO:0006952">
    <property type="term" value="P:defense response"/>
    <property type="evidence" value="ECO:0007669"/>
    <property type="project" value="InterPro"/>
</dbReference>
<dbReference type="Pfam" id="PF00931">
    <property type="entry name" value="NB-ARC"/>
    <property type="match status" value="1"/>
</dbReference>
<dbReference type="GO" id="GO:0005737">
    <property type="term" value="C:cytoplasm"/>
    <property type="evidence" value="ECO:0007669"/>
    <property type="project" value="UniProtKB-SubCell"/>
</dbReference>
<dbReference type="Proteomes" id="UP000030748">
    <property type="component" value="Unassembled WGS sequence"/>
</dbReference>
<dbReference type="Gene3D" id="3.80.10.10">
    <property type="entry name" value="Ribonuclease Inhibitor"/>
    <property type="match status" value="1"/>
</dbReference>
<dbReference type="PANTHER" id="PTHR23155:SF1152">
    <property type="entry name" value="AAA+ ATPASE DOMAIN-CONTAINING PROTEIN"/>
    <property type="match status" value="1"/>
</dbReference>
<proteinExistence type="predicted"/>
<evidence type="ECO:0000256" key="1">
    <source>
        <dbReference type="ARBA" id="ARBA00022614"/>
    </source>
</evidence>
<accession>A0A022PN97</accession>
<dbReference type="SUPFAM" id="SSF52058">
    <property type="entry name" value="L domain-like"/>
    <property type="match status" value="1"/>
</dbReference>
<dbReference type="InterPro" id="IPR032675">
    <property type="entry name" value="LRR_dom_sf"/>
</dbReference>